<dbReference type="Gene3D" id="3.10.129.10">
    <property type="entry name" value="Hotdog Thioesterase"/>
    <property type="match status" value="1"/>
</dbReference>
<proteinExistence type="predicted"/>
<sequence length="192" mass="20475">MNTVSRSDSMRRDGRVTGGPTREIVGFAAAYPELDCDAVDYEYLRAVSQDMVPFGRHVGTLITDISPERAVVEIPAVDTVRNHMGTVHAGALFTAADIGGAAAFVGAAATRLDTVERLVLRAGTASYRKPAVGRIRAIATVDQRELAEVLAATASNRFELSGKAVLLDDADVVVAKFTFDYVCDIAITEADQ</sequence>
<name>A0ABZ1YN41_9NOCA</name>
<dbReference type="CDD" id="cd03443">
    <property type="entry name" value="PaaI_thioesterase"/>
    <property type="match status" value="1"/>
</dbReference>
<reference evidence="1" key="1">
    <citation type="submission" date="2022-10" db="EMBL/GenBank/DDBJ databases">
        <title>The complete genomes of actinobacterial strains from the NBC collection.</title>
        <authorList>
            <person name="Joergensen T.S."/>
            <person name="Alvarez Arevalo M."/>
            <person name="Sterndorff E.B."/>
            <person name="Faurdal D."/>
            <person name="Vuksanovic O."/>
            <person name="Mourched A.-S."/>
            <person name="Charusanti P."/>
            <person name="Shaw S."/>
            <person name="Blin K."/>
            <person name="Weber T."/>
        </authorList>
    </citation>
    <scope>NUCLEOTIDE SEQUENCE</scope>
    <source>
        <strain evidence="1">NBC_01482</strain>
    </source>
</reference>
<accession>A0ABZ1YN41</accession>
<dbReference type="Proteomes" id="UP001432062">
    <property type="component" value="Chromosome"/>
</dbReference>
<gene>
    <name evidence="1" type="ORF">OG563_29370</name>
</gene>
<dbReference type="EMBL" id="CP109441">
    <property type="protein sequence ID" value="WUV43327.1"/>
    <property type="molecule type" value="Genomic_DNA"/>
</dbReference>
<dbReference type="InterPro" id="IPR029069">
    <property type="entry name" value="HotDog_dom_sf"/>
</dbReference>
<dbReference type="SUPFAM" id="SSF54637">
    <property type="entry name" value="Thioesterase/thiol ester dehydrase-isomerase"/>
    <property type="match status" value="1"/>
</dbReference>
<evidence type="ECO:0000313" key="1">
    <source>
        <dbReference type="EMBL" id="WUV43327.1"/>
    </source>
</evidence>
<organism evidence="1 2">
    <name type="scientific">Nocardia vinacea</name>
    <dbReference type="NCBI Taxonomy" id="96468"/>
    <lineage>
        <taxon>Bacteria</taxon>
        <taxon>Bacillati</taxon>
        <taxon>Actinomycetota</taxon>
        <taxon>Actinomycetes</taxon>
        <taxon>Mycobacteriales</taxon>
        <taxon>Nocardiaceae</taxon>
        <taxon>Nocardia</taxon>
    </lineage>
</organism>
<dbReference type="InterPro" id="IPR027961">
    <property type="entry name" value="DUF4442"/>
</dbReference>
<protein>
    <submittedName>
        <fullName evidence="1">DUF4442 domain-containing protein</fullName>
    </submittedName>
</protein>
<dbReference type="Pfam" id="PF14539">
    <property type="entry name" value="DUF4442"/>
    <property type="match status" value="1"/>
</dbReference>
<evidence type="ECO:0000313" key="2">
    <source>
        <dbReference type="Proteomes" id="UP001432062"/>
    </source>
</evidence>
<dbReference type="RefSeq" id="WP_329405822.1">
    <property type="nucleotide sequence ID" value="NZ_CP109441.1"/>
</dbReference>
<keyword evidence="2" id="KW-1185">Reference proteome</keyword>